<dbReference type="EMBL" id="UINC01002654">
    <property type="protein sequence ID" value="SUZ98957.1"/>
    <property type="molecule type" value="Genomic_DNA"/>
</dbReference>
<dbReference type="AlphaFoldDB" id="A0A381S9N3"/>
<gene>
    <name evidence="1" type="ORF">METZ01_LOCUS51811</name>
</gene>
<organism evidence="1">
    <name type="scientific">marine metagenome</name>
    <dbReference type="NCBI Taxonomy" id="408172"/>
    <lineage>
        <taxon>unclassified sequences</taxon>
        <taxon>metagenomes</taxon>
        <taxon>ecological metagenomes</taxon>
    </lineage>
</organism>
<name>A0A381S9N3_9ZZZZ</name>
<proteinExistence type="predicted"/>
<sequence length="78" mass="8506">MTISYISSENGIFSESPTAKSRFGMSYNSSHKDTASSEMSIPDINFGAKYLAIYEAPPPLPEPTSNMVLSSIVQWLAI</sequence>
<protein>
    <submittedName>
        <fullName evidence="1">Uncharacterized protein</fullName>
    </submittedName>
</protein>
<evidence type="ECO:0000313" key="1">
    <source>
        <dbReference type="EMBL" id="SUZ98957.1"/>
    </source>
</evidence>
<reference evidence="1" key="1">
    <citation type="submission" date="2018-05" db="EMBL/GenBank/DDBJ databases">
        <authorList>
            <person name="Lanie J.A."/>
            <person name="Ng W.-L."/>
            <person name="Kazmierczak K.M."/>
            <person name="Andrzejewski T.M."/>
            <person name="Davidsen T.M."/>
            <person name="Wayne K.J."/>
            <person name="Tettelin H."/>
            <person name="Glass J.I."/>
            <person name="Rusch D."/>
            <person name="Podicherti R."/>
            <person name="Tsui H.-C.T."/>
            <person name="Winkler M.E."/>
        </authorList>
    </citation>
    <scope>NUCLEOTIDE SEQUENCE</scope>
</reference>
<accession>A0A381S9N3</accession>